<dbReference type="PANTHER" id="PTHR43557">
    <property type="entry name" value="APOPTOSIS-INDUCING FACTOR 1"/>
    <property type="match status" value="1"/>
</dbReference>
<evidence type="ECO:0000256" key="1">
    <source>
        <dbReference type="ARBA" id="ARBA00001974"/>
    </source>
</evidence>
<dbReference type="Gene3D" id="3.30.390.30">
    <property type="match status" value="1"/>
</dbReference>
<evidence type="ECO:0000256" key="3">
    <source>
        <dbReference type="ARBA" id="ARBA00022827"/>
    </source>
</evidence>
<organism evidence="6 7">
    <name type="scientific">Amycolatopsis heterodermiae</name>
    <dbReference type="NCBI Taxonomy" id="3110235"/>
    <lineage>
        <taxon>Bacteria</taxon>
        <taxon>Bacillati</taxon>
        <taxon>Actinomycetota</taxon>
        <taxon>Actinomycetes</taxon>
        <taxon>Pseudonocardiales</taxon>
        <taxon>Pseudonocardiaceae</taxon>
        <taxon>Amycolatopsis</taxon>
    </lineage>
</organism>
<keyword evidence="7" id="KW-1185">Reference proteome</keyword>
<sequence>MADGDRIVIVGAGVAGLRAAERLREQNFDGEIVLIGDEARRPYHRPMVSKALVMGTERPSDVGLSHYLPDLDVHWRLGARVTHLDTTERVVHLPGGESLWYDGLIAATGVYPRHLPGSPRHDPRVRILRTVEDSMAVRRCLNASKKPAVVIGAGLIGNEFAASMRHIGRDVTLVGHAKAPLHRFGDRVSSGIVEAHHEHRAKLAMKSEVRHWISTKDTVGLHLTNNQLLVASVVVLAIGSVPSVDWMRGSGLDISDGVLCDAKLFAEGASDVVIAGDIARWPNLRFDETPRRVEHWINAVESARHAADNLLMGQSSAKPFTPLPRAWSTLYDTRLQMCGMPSLAEDTVTLADGITGFIRDGRLVGISAWDKPRAMLDWMAELDRRLPAPDFVPEPEPAPAPVSEVPEVPVVEPSLAALAADVPTEFESGFDAQAFEREFESEFANNIPTTAFAAQSLPVVPAGVTTAFPAQSPPTMAIPMGR</sequence>
<protein>
    <submittedName>
        <fullName evidence="6">FAD/NAD(P)-binding oxidoreductase</fullName>
        <ecNumber evidence="6">1.-.-.-</ecNumber>
    </submittedName>
</protein>
<gene>
    <name evidence="6" type="ORF">VA596_48925</name>
</gene>
<keyword evidence="4 6" id="KW-0560">Oxidoreductase</keyword>
<evidence type="ECO:0000256" key="4">
    <source>
        <dbReference type="ARBA" id="ARBA00023002"/>
    </source>
</evidence>
<name>A0ABU5RMJ4_9PSEU</name>
<keyword evidence="3" id="KW-0274">FAD</keyword>
<dbReference type="SUPFAM" id="SSF55424">
    <property type="entry name" value="FAD/NAD-linked reductases, dimerisation (C-terminal) domain"/>
    <property type="match status" value="1"/>
</dbReference>
<dbReference type="PRINTS" id="PR00368">
    <property type="entry name" value="FADPNR"/>
</dbReference>
<dbReference type="InterPro" id="IPR023753">
    <property type="entry name" value="FAD/NAD-binding_dom"/>
</dbReference>
<evidence type="ECO:0000256" key="2">
    <source>
        <dbReference type="ARBA" id="ARBA00022630"/>
    </source>
</evidence>
<reference evidence="6 7" key="1">
    <citation type="submission" date="2023-12" db="EMBL/GenBank/DDBJ databases">
        <title>Amycolatopsis sp. V23-08.</title>
        <authorList>
            <person name="Somphong A."/>
        </authorList>
    </citation>
    <scope>NUCLEOTIDE SEQUENCE [LARGE SCALE GENOMIC DNA]</scope>
    <source>
        <strain evidence="6 7">V23-08</strain>
    </source>
</reference>
<dbReference type="InterPro" id="IPR016156">
    <property type="entry name" value="FAD/NAD-linked_Rdtase_dimer_sf"/>
</dbReference>
<dbReference type="InterPro" id="IPR050446">
    <property type="entry name" value="FAD-oxidoreductase/Apoptosis"/>
</dbReference>
<dbReference type="PRINTS" id="PR00411">
    <property type="entry name" value="PNDRDTASEI"/>
</dbReference>
<keyword evidence="2" id="KW-0285">Flavoprotein</keyword>
<dbReference type="PANTHER" id="PTHR43557:SF2">
    <property type="entry name" value="RIESKE DOMAIN-CONTAINING PROTEIN-RELATED"/>
    <property type="match status" value="1"/>
</dbReference>
<accession>A0ABU5RMJ4</accession>
<evidence type="ECO:0000313" key="7">
    <source>
        <dbReference type="Proteomes" id="UP001304298"/>
    </source>
</evidence>
<dbReference type="Pfam" id="PF07992">
    <property type="entry name" value="Pyr_redox_2"/>
    <property type="match status" value="1"/>
</dbReference>
<evidence type="ECO:0000313" key="6">
    <source>
        <dbReference type="EMBL" id="MEA5367530.1"/>
    </source>
</evidence>
<dbReference type="SUPFAM" id="SSF51905">
    <property type="entry name" value="FAD/NAD(P)-binding domain"/>
    <property type="match status" value="2"/>
</dbReference>
<dbReference type="GO" id="GO:0016491">
    <property type="term" value="F:oxidoreductase activity"/>
    <property type="evidence" value="ECO:0007669"/>
    <property type="project" value="UniProtKB-KW"/>
</dbReference>
<dbReference type="Gene3D" id="3.50.50.60">
    <property type="entry name" value="FAD/NAD(P)-binding domain"/>
    <property type="match status" value="2"/>
</dbReference>
<dbReference type="InterPro" id="IPR036188">
    <property type="entry name" value="FAD/NAD-bd_sf"/>
</dbReference>
<dbReference type="Proteomes" id="UP001304298">
    <property type="component" value="Unassembled WGS sequence"/>
</dbReference>
<dbReference type="EC" id="1.-.-.-" evidence="6"/>
<proteinExistence type="predicted"/>
<dbReference type="EMBL" id="JAYFSI010000024">
    <property type="protein sequence ID" value="MEA5367530.1"/>
    <property type="molecule type" value="Genomic_DNA"/>
</dbReference>
<comment type="caution">
    <text evidence="6">The sequence shown here is derived from an EMBL/GenBank/DDBJ whole genome shotgun (WGS) entry which is preliminary data.</text>
</comment>
<comment type="cofactor">
    <cofactor evidence="1">
        <name>FAD</name>
        <dbReference type="ChEBI" id="CHEBI:57692"/>
    </cofactor>
</comment>
<evidence type="ECO:0000259" key="5">
    <source>
        <dbReference type="Pfam" id="PF07992"/>
    </source>
</evidence>
<dbReference type="RefSeq" id="WP_323337603.1">
    <property type="nucleotide sequence ID" value="NZ_JAYFSI010000024.1"/>
</dbReference>
<feature type="domain" description="FAD/NAD(P)-binding" evidence="5">
    <location>
        <begin position="6"/>
        <end position="303"/>
    </location>
</feature>